<sequence>MAISAPPPPRRGHGSSCDHARSRGPPNPPPVVDVDATLPPEPTFVLLTMTTPATVGSPAAAPSSSQTPARLWDALAPPLLLASQ</sequence>
<name>A0AAW2KLL7_SESRA</name>
<evidence type="ECO:0000256" key="1">
    <source>
        <dbReference type="SAM" id="MobiDB-lite"/>
    </source>
</evidence>
<accession>A0AAW2KLL7</accession>
<gene>
    <name evidence="2" type="ORF">Sradi_6152100</name>
</gene>
<protein>
    <submittedName>
        <fullName evidence="2">Uncharacterized protein</fullName>
    </submittedName>
</protein>
<dbReference type="EMBL" id="JACGWJ010000028">
    <property type="protein sequence ID" value="KAL0307348.1"/>
    <property type="molecule type" value="Genomic_DNA"/>
</dbReference>
<dbReference type="AlphaFoldDB" id="A0AAW2KLL7"/>
<evidence type="ECO:0000313" key="2">
    <source>
        <dbReference type="EMBL" id="KAL0307348.1"/>
    </source>
</evidence>
<proteinExistence type="predicted"/>
<feature type="region of interest" description="Disordered" evidence="1">
    <location>
        <begin position="1"/>
        <end position="38"/>
    </location>
</feature>
<comment type="caution">
    <text evidence="2">The sequence shown here is derived from an EMBL/GenBank/DDBJ whole genome shotgun (WGS) entry which is preliminary data.</text>
</comment>
<reference evidence="2" key="1">
    <citation type="submission" date="2020-06" db="EMBL/GenBank/DDBJ databases">
        <authorList>
            <person name="Li T."/>
            <person name="Hu X."/>
            <person name="Zhang T."/>
            <person name="Song X."/>
            <person name="Zhang H."/>
            <person name="Dai N."/>
            <person name="Sheng W."/>
            <person name="Hou X."/>
            <person name="Wei L."/>
        </authorList>
    </citation>
    <scope>NUCLEOTIDE SEQUENCE</scope>
    <source>
        <strain evidence="2">G02</strain>
        <tissue evidence="2">Leaf</tissue>
    </source>
</reference>
<organism evidence="2">
    <name type="scientific">Sesamum radiatum</name>
    <name type="common">Black benniseed</name>
    <dbReference type="NCBI Taxonomy" id="300843"/>
    <lineage>
        <taxon>Eukaryota</taxon>
        <taxon>Viridiplantae</taxon>
        <taxon>Streptophyta</taxon>
        <taxon>Embryophyta</taxon>
        <taxon>Tracheophyta</taxon>
        <taxon>Spermatophyta</taxon>
        <taxon>Magnoliopsida</taxon>
        <taxon>eudicotyledons</taxon>
        <taxon>Gunneridae</taxon>
        <taxon>Pentapetalae</taxon>
        <taxon>asterids</taxon>
        <taxon>lamiids</taxon>
        <taxon>Lamiales</taxon>
        <taxon>Pedaliaceae</taxon>
        <taxon>Sesamum</taxon>
    </lineage>
</organism>
<reference evidence="2" key="2">
    <citation type="journal article" date="2024" name="Plant">
        <title>Genomic evolution and insights into agronomic trait innovations of Sesamum species.</title>
        <authorList>
            <person name="Miao H."/>
            <person name="Wang L."/>
            <person name="Qu L."/>
            <person name="Liu H."/>
            <person name="Sun Y."/>
            <person name="Le M."/>
            <person name="Wang Q."/>
            <person name="Wei S."/>
            <person name="Zheng Y."/>
            <person name="Lin W."/>
            <person name="Duan Y."/>
            <person name="Cao H."/>
            <person name="Xiong S."/>
            <person name="Wang X."/>
            <person name="Wei L."/>
            <person name="Li C."/>
            <person name="Ma Q."/>
            <person name="Ju M."/>
            <person name="Zhao R."/>
            <person name="Li G."/>
            <person name="Mu C."/>
            <person name="Tian Q."/>
            <person name="Mei H."/>
            <person name="Zhang T."/>
            <person name="Gao T."/>
            <person name="Zhang H."/>
        </authorList>
    </citation>
    <scope>NUCLEOTIDE SEQUENCE</scope>
    <source>
        <strain evidence="2">G02</strain>
    </source>
</reference>